<dbReference type="EMBL" id="FRBT01000002">
    <property type="protein sequence ID" value="SHL82676.1"/>
    <property type="molecule type" value="Genomic_DNA"/>
</dbReference>
<accession>A0A1M7DT90</accession>
<feature type="transmembrane region" description="Helical" evidence="1">
    <location>
        <begin position="121"/>
        <end position="140"/>
    </location>
</feature>
<keyword evidence="1" id="KW-1133">Transmembrane helix</keyword>
<dbReference type="OrthoDB" id="1366541at2"/>
<gene>
    <name evidence="2" type="ORF">SAMN05444484_102713</name>
</gene>
<dbReference type="STRING" id="946677.SAMN05444484_102713"/>
<protein>
    <submittedName>
        <fullName evidence="2">Uncharacterized protein</fullName>
    </submittedName>
</protein>
<dbReference type="Proteomes" id="UP000184028">
    <property type="component" value="Unassembled WGS sequence"/>
</dbReference>
<evidence type="ECO:0000256" key="1">
    <source>
        <dbReference type="SAM" id="Phobius"/>
    </source>
</evidence>
<feature type="transmembrane region" description="Helical" evidence="1">
    <location>
        <begin position="89"/>
        <end position="109"/>
    </location>
</feature>
<feature type="transmembrane region" description="Helical" evidence="1">
    <location>
        <begin position="146"/>
        <end position="167"/>
    </location>
</feature>
<keyword evidence="3" id="KW-1185">Reference proteome</keyword>
<evidence type="ECO:0000313" key="2">
    <source>
        <dbReference type="EMBL" id="SHL82676.1"/>
    </source>
</evidence>
<proteinExistence type="predicted"/>
<evidence type="ECO:0000313" key="3">
    <source>
        <dbReference type="Proteomes" id="UP000184028"/>
    </source>
</evidence>
<feature type="transmembrane region" description="Helical" evidence="1">
    <location>
        <begin position="7"/>
        <end position="25"/>
    </location>
</feature>
<reference evidence="3" key="1">
    <citation type="submission" date="2016-11" db="EMBL/GenBank/DDBJ databases">
        <authorList>
            <person name="Varghese N."/>
            <person name="Submissions S."/>
        </authorList>
    </citation>
    <scope>NUCLEOTIDE SEQUENCE [LARGE SCALE GENOMIC DNA]</scope>
    <source>
        <strain evidence="3">DSM 24724</strain>
    </source>
</reference>
<organism evidence="2 3">
    <name type="scientific">Flavobacterium chilense</name>
    <dbReference type="NCBI Taxonomy" id="946677"/>
    <lineage>
        <taxon>Bacteria</taxon>
        <taxon>Pseudomonadati</taxon>
        <taxon>Bacteroidota</taxon>
        <taxon>Flavobacteriia</taxon>
        <taxon>Flavobacteriales</taxon>
        <taxon>Flavobacteriaceae</taxon>
        <taxon>Flavobacterium</taxon>
    </lineage>
</organism>
<keyword evidence="1" id="KW-0812">Transmembrane</keyword>
<sequence length="180" mass="21463">MTRPNQYITLGIVFFIISWLFVGLFRDDEFYEPFLFIKYRPSFKVIFYSPIGMQDLSLHELSPDKREEELAFQDFVVNHKIQNNGDAKLWYLPFILIQLTVTFFCLGILKTKYNIVYKKWLYFMHPVIGVVFTFLGIIMLLCIDSWFPLIFGSLAIILFNYALLMLFTRRQRKININLTP</sequence>
<name>A0A1M7DT90_9FLAO</name>
<dbReference type="AlphaFoldDB" id="A0A1M7DT90"/>
<dbReference type="RefSeq" id="WP_068842143.1">
    <property type="nucleotide sequence ID" value="NZ_FRBT01000002.1"/>
</dbReference>
<keyword evidence="1" id="KW-0472">Membrane</keyword>